<reference evidence="12" key="2">
    <citation type="submission" date="2020-09" db="EMBL/GenBank/DDBJ databases">
        <authorList>
            <person name="Sun Q."/>
            <person name="Ohkuma M."/>
        </authorList>
    </citation>
    <scope>NUCLEOTIDE SEQUENCE</scope>
    <source>
        <strain evidence="12">JCM 13919</strain>
    </source>
</reference>
<proteinExistence type="inferred from homology"/>
<keyword evidence="8" id="KW-0131">Cell cycle</keyword>
<dbReference type="GO" id="GO:0005829">
    <property type="term" value="C:cytosol"/>
    <property type="evidence" value="ECO:0007669"/>
    <property type="project" value="TreeGrafter"/>
</dbReference>
<comment type="subunit">
    <text evidence="10">Homodimer. Interacts with FtsZ.</text>
</comment>
<keyword evidence="7" id="KW-0717">Septation</keyword>
<evidence type="ECO:0000256" key="11">
    <source>
        <dbReference type="ARBA" id="ARBA00033158"/>
    </source>
</evidence>
<dbReference type="GO" id="GO:0000921">
    <property type="term" value="P:septin ring assembly"/>
    <property type="evidence" value="ECO:0007669"/>
    <property type="project" value="TreeGrafter"/>
</dbReference>
<dbReference type="Gene3D" id="3.30.160.880">
    <property type="entry name" value="Cell division protein ZapA protomer, N-terminal domain"/>
    <property type="match status" value="1"/>
</dbReference>
<evidence type="ECO:0000256" key="5">
    <source>
        <dbReference type="ARBA" id="ARBA00022618"/>
    </source>
</evidence>
<sequence>MMKTKSCTIRLLNKVYNIKCPEHEVENLTHAAAQLNNHMTETKKKFKQLDDFQALLLAALHISHDLIHCQAKQEERQKQLAQFIHSLETKISQATEEV</sequence>
<dbReference type="InterPro" id="IPR042233">
    <property type="entry name" value="Cell_div_ZapA_N"/>
</dbReference>
<dbReference type="OrthoDB" id="5772359at2"/>
<dbReference type="AlphaFoldDB" id="A0A917JWE3"/>
<dbReference type="GO" id="GO:0000917">
    <property type="term" value="P:division septum assembly"/>
    <property type="evidence" value="ECO:0007669"/>
    <property type="project" value="UniProtKB-KW"/>
</dbReference>
<keyword evidence="6" id="KW-0175">Coiled coil</keyword>
<gene>
    <name evidence="12" type="ORF">GCM10007966_14790</name>
</gene>
<evidence type="ECO:0000256" key="3">
    <source>
        <dbReference type="ARBA" id="ARBA00015195"/>
    </source>
</evidence>
<evidence type="ECO:0000256" key="8">
    <source>
        <dbReference type="ARBA" id="ARBA00023306"/>
    </source>
</evidence>
<dbReference type="Pfam" id="PF05164">
    <property type="entry name" value="ZapA"/>
    <property type="match status" value="1"/>
</dbReference>
<dbReference type="RefSeq" id="WP_131776937.1">
    <property type="nucleotide sequence ID" value="NZ_BMOB01000006.1"/>
</dbReference>
<evidence type="ECO:0000256" key="4">
    <source>
        <dbReference type="ARBA" id="ARBA00022490"/>
    </source>
</evidence>
<comment type="subcellular location">
    <subcellularLocation>
        <location evidence="1">Cytoplasm</location>
    </subcellularLocation>
</comment>
<reference evidence="12" key="1">
    <citation type="journal article" date="2014" name="Int. J. Syst. Evol. Microbiol.">
        <title>Complete genome sequence of Corynebacterium casei LMG S-19264T (=DSM 44701T), isolated from a smear-ripened cheese.</title>
        <authorList>
            <consortium name="US DOE Joint Genome Institute (JGI-PGF)"/>
            <person name="Walter F."/>
            <person name="Albersmeier A."/>
            <person name="Kalinowski J."/>
            <person name="Ruckert C."/>
        </authorList>
    </citation>
    <scope>NUCLEOTIDE SEQUENCE</scope>
    <source>
        <strain evidence="12">JCM 13919</strain>
    </source>
</reference>
<dbReference type="Gene3D" id="1.20.5.50">
    <property type="match status" value="1"/>
</dbReference>
<evidence type="ECO:0000256" key="2">
    <source>
        <dbReference type="ARBA" id="ARBA00010074"/>
    </source>
</evidence>
<evidence type="ECO:0000256" key="7">
    <source>
        <dbReference type="ARBA" id="ARBA00023210"/>
    </source>
</evidence>
<evidence type="ECO:0000256" key="6">
    <source>
        <dbReference type="ARBA" id="ARBA00023054"/>
    </source>
</evidence>
<keyword evidence="13" id="KW-1185">Reference proteome</keyword>
<keyword evidence="4" id="KW-0963">Cytoplasm</keyword>
<evidence type="ECO:0000313" key="12">
    <source>
        <dbReference type="EMBL" id="GGI87116.1"/>
    </source>
</evidence>
<dbReference type="InterPro" id="IPR007838">
    <property type="entry name" value="Cell_div_ZapA-like"/>
</dbReference>
<dbReference type="GO" id="GO:0030428">
    <property type="term" value="C:cell septum"/>
    <property type="evidence" value="ECO:0007669"/>
    <property type="project" value="TreeGrafter"/>
</dbReference>
<dbReference type="Proteomes" id="UP000630149">
    <property type="component" value="Unassembled WGS sequence"/>
</dbReference>
<evidence type="ECO:0000256" key="1">
    <source>
        <dbReference type="ARBA" id="ARBA00004496"/>
    </source>
</evidence>
<comment type="function">
    <text evidence="9">Activator of cell division through the inhibition of FtsZ GTPase activity, therefore promoting FtsZ assembly into bundles of protofilaments necessary for the formation of the division Z ring. It is recruited early at mid-cell but it is not essential for cell division.</text>
</comment>
<evidence type="ECO:0000256" key="10">
    <source>
        <dbReference type="ARBA" id="ARBA00026068"/>
    </source>
</evidence>
<comment type="similarity">
    <text evidence="2">Belongs to the ZapA family. Type 1 subfamily.</text>
</comment>
<name>A0A917JWE3_9GAMM</name>
<dbReference type="GO" id="GO:0043093">
    <property type="term" value="P:FtsZ-dependent cytokinesis"/>
    <property type="evidence" value="ECO:0007669"/>
    <property type="project" value="TreeGrafter"/>
</dbReference>
<dbReference type="PANTHER" id="PTHR34981">
    <property type="entry name" value="CELL DIVISION PROTEIN ZAPA"/>
    <property type="match status" value="1"/>
</dbReference>
<accession>A0A917JWE3</accession>
<evidence type="ECO:0000256" key="9">
    <source>
        <dbReference type="ARBA" id="ARBA00024910"/>
    </source>
</evidence>
<dbReference type="InterPro" id="IPR036192">
    <property type="entry name" value="Cell_div_ZapA-like_sf"/>
</dbReference>
<dbReference type="EMBL" id="BMOB01000006">
    <property type="protein sequence ID" value="GGI87116.1"/>
    <property type="molecule type" value="Genomic_DNA"/>
</dbReference>
<evidence type="ECO:0000313" key="13">
    <source>
        <dbReference type="Proteomes" id="UP000630149"/>
    </source>
</evidence>
<comment type="caution">
    <text evidence="12">The sequence shown here is derived from an EMBL/GenBank/DDBJ whole genome shotgun (WGS) entry which is preliminary data.</text>
</comment>
<keyword evidence="5" id="KW-0132">Cell division</keyword>
<protein>
    <recommendedName>
        <fullName evidence="3">Cell division protein ZapA</fullName>
    </recommendedName>
    <alternativeName>
        <fullName evidence="11">Z ring-associated protein ZapA</fullName>
    </alternativeName>
</protein>
<dbReference type="SUPFAM" id="SSF102829">
    <property type="entry name" value="Cell division protein ZapA-like"/>
    <property type="match status" value="1"/>
</dbReference>
<organism evidence="12 13">
    <name type="scientific">Legionella impletisoli</name>
    <dbReference type="NCBI Taxonomy" id="343510"/>
    <lineage>
        <taxon>Bacteria</taxon>
        <taxon>Pseudomonadati</taxon>
        <taxon>Pseudomonadota</taxon>
        <taxon>Gammaproteobacteria</taxon>
        <taxon>Legionellales</taxon>
        <taxon>Legionellaceae</taxon>
        <taxon>Legionella</taxon>
    </lineage>
</organism>
<dbReference type="PANTHER" id="PTHR34981:SF1">
    <property type="entry name" value="CELL DIVISION PROTEIN ZAPA"/>
    <property type="match status" value="1"/>
</dbReference>
<dbReference type="GO" id="GO:0032153">
    <property type="term" value="C:cell division site"/>
    <property type="evidence" value="ECO:0007669"/>
    <property type="project" value="TreeGrafter"/>
</dbReference>